<organism evidence="2 3">
    <name type="scientific">Halotalea alkalilenta</name>
    <dbReference type="NCBI Taxonomy" id="376489"/>
    <lineage>
        <taxon>Bacteria</taxon>
        <taxon>Pseudomonadati</taxon>
        <taxon>Pseudomonadota</taxon>
        <taxon>Gammaproteobacteria</taxon>
        <taxon>Oceanospirillales</taxon>
        <taxon>Halomonadaceae</taxon>
        <taxon>Halotalea</taxon>
    </lineage>
</organism>
<dbReference type="KEGG" id="haa:A5892_11745"/>
<reference evidence="2 3" key="1">
    <citation type="submission" date="2016-04" db="EMBL/GenBank/DDBJ databases">
        <title>Complete Genome Sequence of Halotalea alkalilenta IHB B 13600.</title>
        <authorList>
            <person name="Swarnkar M.K."/>
            <person name="Sharma A."/>
            <person name="Kaushal K."/>
            <person name="Soni R."/>
            <person name="Rana S."/>
            <person name="Singh A.K."/>
            <person name="Gulati A."/>
        </authorList>
    </citation>
    <scope>NUCLEOTIDE SEQUENCE [LARGE SCALE GENOMIC DNA]</scope>
    <source>
        <strain evidence="2 3">IHB B 13600</strain>
    </source>
</reference>
<accession>A0A172YG21</accession>
<dbReference type="AlphaFoldDB" id="A0A172YG21"/>
<dbReference type="Proteomes" id="UP000077875">
    <property type="component" value="Chromosome"/>
</dbReference>
<feature type="compositionally biased region" description="Basic and acidic residues" evidence="1">
    <location>
        <begin position="11"/>
        <end position="20"/>
    </location>
</feature>
<keyword evidence="3" id="KW-1185">Reference proteome</keyword>
<feature type="compositionally biased region" description="Polar residues" evidence="1">
    <location>
        <begin position="1"/>
        <end position="10"/>
    </location>
</feature>
<sequence>MPGNLVQANEHTVERESPSPHRFKDSIVCRIEIVNFIPCEGIDDAARMPMKQSYHPDRPFTGRFFFITNRSPGRTLDTEYRQHLDAESG</sequence>
<dbReference type="STRING" id="376489.A5892_11745"/>
<dbReference type="EMBL" id="CP015243">
    <property type="protein sequence ID" value="ANF58056.1"/>
    <property type="molecule type" value="Genomic_DNA"/>
</dbReference>
<protein>
    <submittedName>
        <fullName evidence="2">Uncharacterized protein</fullName>
    </submittedName>
</protein>
<evidence type="ECO:0000256" key="1">
    <source>
        <dbReference type="SAM" id="MobiDB-lite"/>
    </source>
</evidence>
<evidence type="ECO:0000313" key="2">
    <source>
        <dbReference type="EMBL" id="ANF58056.1"/>
    </source>
</evidence>
<gene>
    <name evidence="2" type="ORF">A5892_11745</name>
</gene>
<feature type="region of interest" description="Disordered" evidence="1">
    <location>
        <begin position="1"/>
        <end position="20"/>
    </location>
</feature>
<name>A0A172YG21_9GAMM</name>
<evidence type="ECO:0000313" key="3">
    <source>
        <dbReference type="Proteomes" id="UP000077875"/>
    </source>
</evidence>
<proteinExistence type="predicted"/>